<proteinExistence type="predicted"/>
<evidence type="ECO:0000313" key="1">
    <source>
        <dbReference type="EMBL" id="EEF48210.1"/>
    </source>
</evidence>
<dbReference type="AlphaFoldDB" id="B9RKL2"/>
<dbReference type="EMBL" id="EQ973784">
    <property type="protein sequence ID" value="EEF48210.1"/>
    <property type="molecule type" value="Genomic_DNA"/>
</dbReference>
<name>B9RKL2_RICCO</name>
<dbReference type="Proteomes" id="UP000008311">
    <property type="component" value="Unassembled WGS sequence"/>
</dbReference>
<reference evidence="2" key="1">
    <citation type="journal article" date="2010" name="Nat. Biotechnol.">
        <title>Draft genome sequence of the oilseed species Ricinus communis.</title>
        <authorList>
            <person name="Chan A.P."/>
            <person name="Crabtree J."/>
            <person name="Zhao Q."/>
            <person name="Lorenzi H."/>
            <person name="Orvis J."/>
            <person name="Puiu D."/>
            <person name="Melake-Berhan A."/>
            <person name="Jones K.M."/>
            <person name="Redman J."/>
            <person name="Chen G."/>
            <person name="Cahoon E.B."/>
            <person name="Gedil M."/>
            <person name="Stanke M."/>
            <person name="Haas B.J."/>
            <person name="Wortman J.R."/>
            <person name="Fraser-Liggett C.M."/>
            <person name="Ravel J."/>
            <person name="Rabinowicz P.D."/>
        </authorList>
    </citation>
    <scope>NUCLEOTIDE SEQUENCE [LARGE SCALE GENOMIC DNA]</scope>
    <source>
        <strain evidence="2">cv. Hale</strain>
    </source>
</reference>
<sequence>MGLLNPALLPDKAEEMSSTFLNPICNTPGTKLAKQDDYFHMTARVEVPAQECHPAQNKNCLGKYLENIRHYLIFNKSTRLLPALNYRTEKSPYF</sequence>
<protein>
    <submittedName>
        <fullName evidence="1">Uncharacterized protein</fullName>
    </submittedName>
</protein>
<organism evidence="1 2">
    <name type="scientific">Ricinus communis</name>
    <name type="common">Castor bean</name>
    <dbReference type="NCBI Taxonomy" id="3988"/>
    <lineage>
        <taxon>Eukaryota</taxon>
        <taxon>Viridiplantae</taxon>
        <taxon>Streptophyta</taxon>
        <taxon>Embryophyta</taxon>
        <taxon>Tracheophyta</taxon>
        <taxon>Spermatophyta</taxon>
        <taxon>Magnoliopsida</taxon>
        <taxon>eudicotyledons</taxon>
        <taxon>Gunneridae</taxon>
        <taxon>Pentapetalae</taxon>
        <taxon>rosids</taxon>
        <taxon>fabids</taxon>
        <taxon>Malpighiales</taxon>
        <taxon>Euphorbiaceae</taxon>
        <taxon>Acalyphoideae</taxon>
        <taxon>Acalypheae</taxon>
        <taxon>Ricinus</taxon>
    </lineage>
</organism>
<accession>B9RKL2</accession>
<evidence type="ECO:0000313" key="2">
    <source>
        <dbReference type="Proteomes" id="UP000008311"/>
    </source>
</evidence>
<dbReference type="InParanoid" id="B9RKL2"/>
<gene>
    <name evidence="1" type="ORF">RCOM_1050990</name>
</gene>
<keyword evidence="2" id="KW-1185">Reference proteome</keyword>